<gene>
    <name evidence="4" type="primary">rpl19e</name>
    <name evidence="8" type="ORF">BJBARM4_0724</name>
</gene>
<dbReference type="InterPro" id="IPR023638">
    <property type="entry name" value="Ribosomal_eL19_CS"/>
</dbReference>
<accession>D2EG40</accession>
<organism evidence="8 9">
    <name type="scientific">Candidatus Parvarchaeum acidiphilum ARMAN-4</name>
    <dbReference type="NCBI Taxonomy" id="662760"/>
    <lineage>
        <taxon>Archaea</taxon>
        <taxon>Candidatus Parvarchaeota</taxon>
        <taxon>Candidatus Parvarchaeum</taxon>
    </lineage>
</organism>
<keyword evidence="3 4" id="KW-0687">Ribonucleoprotein</keyword>
<evidence type="ECO:0000256" key="3">
    <source>
        <dbReference type="ARBA" id="ARBA00023274"/>
    </source>
</evidence>
<feature type="domain" description="Large ribosomal subunit protein eL19" evidence="7">
    <location>
        <begin position="4"/>
        <end position="145"/>
    </location>
</feature>
<dbReference type="GO" id="GO:0070180">
    <property type="term" value="F:large ribosomal subunit rRNA binding"/>
    <property type="evidence" value="ECO:0007669"/>
    <property type="project" value="UniProtKB-UniRule"/>
</dbReference>
<keyword evidence="4" id="KW-0699">rRNA-binding</keyword>
<dbReference type="SUPFAM" id="SSF48140">
    <property type="entry name" value="Ribosomal protein L19 (L19e)"/>
    <property type="match status" value="1"/>
</dbReference>
<dbReference type="InterPro" id="IPR000196">
    <property type="entry name" value="Ribosomal_eL19_dom"/>
</dbReference>
<dbReference type="SMART" id="SM01416">
    <property type="entry name" value="Ribosomal_L19e"/>
    <property type="match status" value="1"/>
</dbReference>
<dbReference type="InterPro" id="IPR035970">
    <property type="entry name" value="60S_ribosomal_eL19_sf"/>
</dbReference>
<dbReference type="PANTHER" id="PTHR10722">
    <property type="entry name" value="60S RIBOSOMAL PROTEIN L19"/>
    <property type="match status" value="1"/>
</dbReference>
<dbReference type="Pfam" id="PF01280">
    <property type="entry name" value="Ribosomal_L19e"/>
    <property type="match status" value="1"/>
</dbReference>
<evidence type="ECO:0000256" key="6">
    <source>
        <dbReference type="SAM" id="MobiDB-lite"/>
    </source>
</evidence>
<dbReference type="Pfam" id="PF25476">
    <property type="entry name" value="Ribosomal_L19e_C"/>
    <property type="match status" value="1"/>
</dbReference>
<dbReference type="AlphaFoldDB" id="D2EG40"/>
<evidence type="ECO:0000256" key="2">
    <source>
        <dbReference type="ARBA" id="ARBA00022980"/>
    </source>
</evidence>
<comment type="function">
    <text evidence="4">Binds to the 23S rRNA.</text>
</comment>
<protein>
    <recommendedName>
        <fullName evidence="4">Large ribosomal subunit protein eL19</fullName>
    </recommendedName>
</protein>
<evidence type="ECO:0000256" key="4">
    <source>
        <dbReference type="HAMAP-Rule" id="MF_01475"/>
    </source>
</evidence>
<feature type="region of interest" description="Disordered" evidence="6">
    <location>
        <begin position="57"/>
        <end position="87"/>
    </location>
</feature>
<dbReference type="Gene3D" id="1.10.1200.60">
    <property type="match status" value="1"/>
</dbReference>
<evidence type="ECO:0000256" key="1">
    <source>
        <dbReference type="ARBA" id="ARBA00011082"/>
    </source>
</evidence>
<dbReference type="InterPro" id="IPR057259">
    <property type="entry name" value="Ribosomal_L19e"/>
</dbReference>
<evidence type="ECO:0000313" key="9">
    <source>
        <dbReference type="Proteomes" id="UP000009375"/>
    </source>
</evidence>
<dbReference type="EMBL" id="GG730058">
    <property type="protein sequence ID" value="EEZ92674.1"/>
    <property type="molecule type" value="Genomic_DNA"/>
</dbReference>
<proteinExistence type="inferred from homology"/>
<dbReference type="NCBIfam" id="NF006343">
    <property type="entry name" value="PRK08570.1"/>
    <property type="match status" value="1"/>
</dbReference>
<dbReference type="InterPro" id="IPR057260">
    <property type="entry name" value="Ribosomal_L19e_C"/>
</dbReference>
<comment type="subunit">
    <text evidence="4">Part of the 50S ribosomal subunit.</text>
</comment>
<comment type="similarity">
    <text evidence="1 4 5">Belongs to the eukaryotic ribosomal protein eL19 family.</text>
</comment>
<feature type="compositionally biased region" description="Basic residues" evidence="6">
    <location>
        <begin position="57"/>
        <end position="80"/>
    </location>
</feature>
<dbReference type="GO" id="GO:0022625">
    <property type="term" value="C:cytosolic large ribosomal subunit"/>
    <property type="evidence" value="ECO:0007669"/>
    <property type="project" value="InterPro"/>
</dbReference>
<keyword evidence="2 4" id="KW-0689">Ribosomal protein</keyword>
<dbReference type="InterPro" id="IPR039547">
    <property type="entry name" value="Ribosomal_eL19"/>
</dbReference>
<dbReference type="Gene3D" id="1.10.1650.10">
    <property type="match status" value="1"/>
</dbReference>
<dbReference type="CDD" id="cd00481">
    <property type="entry name" value="Ribosomal_L19e"/>
    <property type="match status" value="1"/>
</dbReference>
<dbReference type="HAMAP" id="MF_01475">
    <property type="entry name" value="Ribosomal_eL19"/>
    <property type="match status" value="1"/>
</dbReference>
<evidence type="ECO:0000313" key="8">
    <source>
        <dbReference type="EMBL" id="EEZ92674.1"/>
    </source>
</evidence>
<dbReference type="InterPro" id="IPR015974">
    <property type="entry name" value="Ribosomal_eL19_dom3"/>
</dbReference>
<dbReference type="Proteomes" id="UP000009375">
    <property type="component" value="Unassembled WGS sequence"/>
</dbReference>
<dbReference type="GO" id="GO:0006412">
    <property type="term" value="P:translation"/>
    <property type="evidence" value="ECO:0007669"/>
    <property type="project" value="UniProtKB-UniRule"/>
</dbReference>
<evidence type="ECO:0000256" key="5">
    <source>
        <dbReference type="RuleBase" id="RU000574"/>
    </source>
</evidence>
<name>D2EG40_PARA4</name>
<dbReference type="GO" id="GO:0003735">
    <property type="term" value="F:structural constituent of ribosome"/>
    <property type="evidence" value="ECO:0007669"/>
    <property type="project" value="InterPro"/>
</dbReference>
<dbReference type="Gene3D" id="1.20.5.560">
    <property type="entry name" value="Single Heli x bin"/>
    <property type="match status" value="1"/>
</dbReference>
<reference evidence="8 9" key="1">
    <citation type="journal article" date="2010" name="Proc. Natl. Acad. Sci. U.S.A.">
        <title>Enigmatic, ultrasmall, uncultivated Archaea.</title>
        <authorList>
            <person name="Baker B.J."/>
            <person name="Comolli L.R."/>
            <person name="Dick G.J."/>
            <person name="Hauser L.J."/>
            <person name="Hyatt D."/>
            <person name="Dill B.D."/>
            <person name="Land M.L."/>
            <person name="Verberkmoes N.C."/>
            <person name="Hettich R.L."/>
            <person name="Banfield J.F."/>
        </authorList>
    </citation>
    <scope>NUCLEOTIDE SEQUENCE [LARGE SCALE GENOMIC DNA]</scope>
</reference>
<evidence type="ECO:0000259" key="7">
    <source>
        <dbReference type="SMART" id="SM01416"/>
    </source>
</evidence>
<dbReference type="InterPro" id="IPR015972">
    <property type="entry name" value="Ribosomal_eL19_dom1"/>
</dbReference>
<keyword evidence="4" id="KW-0694">RNA-binding</keyword>
<dbReference type="PROSITE" id="PS00526">
    <property type="entry name" value="RIBOSOMAL_L19E"/>
    <property type="match status" value="1"/>
</dbReference>
<dbReference type="FunFam" id="1.10.1650.10:FF:000001">
    <property type="entry name" value="Ribosomal protein L19"/>
    <property type="match status" value="1"/>
</dbReference>
<dbReference type="InterPro" id="IPR015973">
    <property type="entry name" value="Ribosomal_eL19_dom2"/>
</dbReference>
<sequence>MQGKLKTQRRIASDVLRVGESRIWLDPTKFKDIKEGITRADIESLIDKGIIKKKMLKGQSRSRARALHEKKKRGHRKGIGSRRGEKSARMDFEWIDKVRALRKELFKQRKQGKIDKKDFRVLYRKIKGNSFHSVNHMRNYIEGMKRTGQ</sequence>